<organism evidence="3 4">
    <name type="scientific">Hyaloscypha hepaticicola</name>
    <dbReference type="NCBI Taxonomy" id="2082293"/>
    <lineage>
        <taxon>Eukaryota</taxon>
        <taxon>Fungi</taxon>
        <taxon>Dikarya</taxon>
        <taxon>Ascomycota</taxon>
        <taxon>Pezizomycotina</taxon>
        <taxon>Leotiomycetes</taxon>
        <taxon>Helotiales</taxon>
        <taxon>Hyaloscyphaceae</taxon>
        <taxon>Hyaloscypha</taxon>
    </lineage>
</organism>
<protein>
    <submittedName>
        <fullName evidence="3">HET-domain-containing protein</fullName>
    </submittedName>
</protein>
<reference evidence="3 4" key="1">
    <citation type="submission" date="2016-05" db="EMBL/GenBank/DDBJ databases">
        <title>A degradative enzymes factory behind the ericoid mycorrhizal symbiosis.</title>
        <authorList>
            <consortium name="DOE Joint Genome Institute"/>
            <person name="Martino E."/>
            <person name="Morin E."/>
            <person name="Grelet G."/>
            <person name="Kuo A."/>
            <person name="Kohler A."/>
            <person name="Daghino S."/>
            <person name="Barry K."/>
            <person name="Choi C."/>
            <person name="Cichocki N."/>
            <person name="Clum A."/>
            <person name="Copeland A."/>
            <person name="Hainaut M."/>
            <person name="Haridas S."/>
            <person name="Labutti K."/>
            <person name="Lindquist E."/>
            <person name="Lipzen A."/>
            <person name="Khouja H.-R."/>
            <person name="Murat C."/>
            <person name="Ohm R."/>
            <person name="Olson A."/>
            <person name="Spatafora J."/>
            <person name="Veneault-Fourrey C."/>
            <person name="Henrissat B."/>
            <person name="Grigoriev I."/>
            <person name="Martin F."/>
            <person name="Perotto S."/>
        </authorList>
    </citation>
    <scope>NUCLEOTIDE SEQUENCE [LARGE SCALE GENOMIC DNA]</scope>
    <source>
        <strain evidence="3 4">UAMH 7357</strain>
    </source>
</reference>
<dbReference type="AlphaFoldDB" id="A0A2J6PF25"/>
<dbReference type="Proteomes" id="UP000235672">
    <property type="component" value="Unassembled WGS sequence"/>
</dbReference>
<evidence type="ECO:0000256" key="1">
    <source>
        <dbReference type="SAM" id="MobiDB-lite"/>
    </source>
</evidence>
<evidence type="ECO:0000313" key="3">
    <source>
        <dbReference type="EMBL" id="PMD12645.1"/>
    </source>
</evidence>
<dbReference type="PANTHER" id="PTHR33112:SF10">
    <property type="entry name" value="TOL"/>
    <property type="match status" value="1"/>
</dbReference>
<feature type="region of interest" description="Disordered" evidence="1">
    <location>
        <begin position="1"/>
        <end position="31"/>
    </location>
</feature>
<dbReference type="Pfam" id="PF06985">
    <property type="entry name" value="HET"/>
    <property type="match status" value="1"/>
</dbReference>
<feature type="domain" description="Heterokaryon incompatibility" evidence="2">
    <location>
        <begin position="211"/>
        <end position="362"/>
    </location>
</feature>
<evidence type="ECO:0000313" key="4">
    <source>
        <dbReference type="Proteomes" id="UP000235672"/>
    </source>
</evidence>
<dbReference type="STRING" id="1745343.A0A2J6PF25"/>
<proteinExistence type="predicted"/>
<evidence type="ECO:0000259" key="2">
    <source>
        <dbReference type="Pfam" id="PF06985"/>
    </source>
</evidence>
<keyword evidence="4" id="KW-1185">Reference proteome</keyword>
<accession>A0A2J6PF25</accession>
<sequence length="663" mass="75097">MESPSKHDDEVQEAEGAERSEGDESFTSESIDKQAPLCSECKAIFDNWHERDNWSTARPRHLHHHIVGLQSSARQGCPVCTMLLHGLSPTATKTLLEDRTSSKSLVTVEQRLDPGTYSISLTFPPGDDQGTVVHAHASVNNSPCGKVKEHADDKDNWVLIRKWLNLCQQTHPKCSQEILERKLPTRLIDIGDTKEELKICETRALCRETQYMTLSHCWGGKVFTTLTPDNFQSYLSRIPSEDLSKTFKEAILITRRLGFRYLWIDSLCIKQGDEVDWRHESARMGIVYSNSTLNIAAAAAPNGSFGCFTPRTPDQVYGCKVAIWETHRPRQTTLNIWDIQIEYMTNELMKSVLDTRGWIFQERFLAPRTLYFTSYQLFWECVSGKACETFPDSYHDGTLTLPAIKIDNWNLPDVNVARKWEIAACEYSGKTTTFPKDRLIAISGIARLFATKFDTTYLAGLWKEDLILQLAWLTSEPSNVEVRGSIPSWSWASVGRVTLNIFNMNWEEPSPLVSILEANTVVVDDEFGDVQEGTIRISCRLPIIAGIVEEQAAELFSVQLDGQEYFLVLYSDRTRYCVGQELYLLPLLWGFDDQNEEVLCGLVIDPVQPGSYRRTGLFVAFGEDEAQAVLEAQKNASYEDKYFIGEALGLDEEGQKMCIITLI</sequence>
<dbReference type="InterPro" id="IPR010730">
    <property type="entry name" value="HET"/>
</dbReference>
<dbReference type="PANTHER" id="PTHR33112">
    <property type="entry name" value="DOMAIN PROTEIN, PUTATIVE-RELATED"/>
    <property type="match status" value="1"/>
</dbReference>
<dbReference type="OrthoDB" id="3486565at2759"/>
<dbReference type="EMBL" id="KZ613545">
    <property type="protein sequence ID" value="PMD12645.1"/>
    <property type="molecule type" value="Genomic_DNA"/>
</dbReference>
<gene>
    <name evidence="3" type="ORF">NA56DRAFT_652338</name>
</gene>
<name>A0A2J6PF25_9HELO</name>